<feature type="coiled-coil region" evidence="3">
    <location>
        <begin position="61"/>
        <end position="118"/>
    </location>
</feature>
<comment type="caution">
    <text evidence="4">The sequence shown here is derived from an EMBL/GenBank/DDBJ whole genome shotgun (WGS) entry which is preliminary data.</text>
</comment>
<dbReference type="PANTHER" id="PTHR35089">
    <property type="entry name" value="CHAPERONE PROTEIN SKP"/>
    <property type="match status" value="1"/>
</dbReference>
<dbReference type="Pfam" id="PF03938">
    <property type="entry name" value="OmpH"/>
    <property type="match status" value="1"/>
</dbReference>
<evidence type="ECO:0000256" key="1">
    <source>
        <dbReference type="ARBA" id="ARBA00009091"/>
    </source>
</evidence>
<protein>
    <submittedName>
        <fullName evidence="4">OmpH family outer membrane protein</fullName>
    </submittedName>
</protein>
<dbReference type="Gene3D" id="3.30.910.20">
    <property type="entry name" value="Skp domain"/>
    <property type="match status" value="1"/>
</dbReference>
<evidence type="ECO:0000256" key="3">
    <source>
        <dbReference type="SAM" id="Coils"/>
    </source>
</evidence>
<dbReference type="PANTHER" id="PTHR35089:SF1">
    <property type="entry name" value="CHAPERONE PROTEIN SKP"/>
    <property type="match status" value="1"/>
</dbReference>
<name>A0ABS5Z8W0_9GAMM</name>
<organism evidence="4 5">
    <name type="scientific">Zooshikella harenae</name>
    <dbReference type="NCBI Taxonomy" id="2827238"/>
    <lineage>
        <taxon>Bacteria</taxon>
        <taxon>Pseudomonadati</taxon>
        <taxon>Pseudomonadota</taxon>
        <taxon>Gammaproteobacteria</taxon>
        <taxon>Oceanospirillales</taxon>
        <taxon>Zooshikellaceae</taxon>
        <taxon>Zooshikella</taxon>
    </lineage>
</organism>
<dbReference type="SUPFAM" id="SSF111384">
    <property type="entry name" value="OmpH-like"/>
    <property type="match status" value="1"/>
</dbReference>
<evidence type="ECO:0000256" key="2">
    <source>
        <dbReference type="ARBA" id="ARBA00022729"/>
    </source>
</evidence>
<sequence>MLSSKLGKIIGISLALLVAPLASAEMKIAVINYQKAMLESDQAKHYAKQAESKFGGKVKTLRALEADAKSLNQKLQKDGSAMSDSERTKLQLQLKRKAEDFQVQSKELQIEKNKADREQIKSLKPKLDSAIAQVAKAGGYEIVLEKSAAYYVDAKHDITNKVILKLNQMR</sequence>
<proteinExistence type="inferred from homology"/>
<keyword evidence="5" id="KW-1185">Reference proteome</keyword>
<keyword evidence="2" id="KW-0732">Signal</keyword>
<dbReference type="InterPro" id="IPR005632">
    <property type="entry name" value="Chaperone_Skp"/>
</dbReference>
<evidence type="ECO:0000313" key="5">
    <source>
        <dbReference type="Proteomes" id="UP000690515"/>
    </source>
</evidence>
<dbReference type="InterPro" id="IPR024930">
    <property type="entry name" value="Skp_dom_sf"/>
</dbReference>
<accession>A0ABS5Z8W0</accession>
<comment type="similarity">
    <text evidence="1">Belongs to the Skp family.</text>
</comment>
<evidence type="ECO:0000313" key="4">
    <source>
        <dbReference type="EMBL" id="MBU2709756.1"/>
    </source>
</evidence>
<gene>
    <name evidence="4" type="ORF">KCG35_01640</name>
</gene>
<dbReference type="SMART" id="SM00935">
    <property type="entry name" value="OmpH"/>
    <property type="match status" value="1"/>
</dbReference>
<dbReference type="EMBL" id="JAGSOY010000002">
    <property type="protein sequence ID" value="MBU2709756.1"/>
    <property type="molecule type" value="Genomic_DNA"/>
</dbReference>
<keyword evidence="3" id="KW-0175">Coiled coil</keyword>
<reference evidence="4 5" key="1">
    <citation type="submission" date="2021-04" db="EMBL/GenBank/DDBJ databases">
        <authorList>
            <person name="Pira H."/>
            <person name="Risdian C."/>
            <person name="Wink J."/>
        </authorList>
    </citation>
    <scope>NUCLEOTIDE SEQUENCE [LARGE SCALE GENOMIC DNA]</scope>
    <source>
        <strain evidence="4 5">WH53</strain>
    </source>
</reference>
<dbReference type="RefSeq" id="WP_215817920.1">
    <property type="nucleotide sequence ID" value="NZ_JAGSOY010000002.1"/>
</dbReference>
<dbReference type="Proteomes" id="UP000690515">
    <property type="component" value="Unassembled WGS sequence"/>
</dbReference>